<accession>A0A502D4X7</accession>
<dbReference type="Proteomes" id="UP000317722">
    <property type="component" value="Unassembled WGS sequence"/>
</dbReference>
<dbReference type="CDD" id="cd04301">
    <property type="entry name" value="NAT_SF"/>
    <property type="match status" value="1"/>
</dbReference>
<protein>
    <submittedName>
        <fullName evidence="2">GNAT family N-acetyltransferase</fullName>
    </submittedName>
</protein>
<feature type="domain" description="N-acetyltransferase" evidence="1">
    <location>
        <begin position="6"/>
        <end position="144"/>
    </location>
</feature>
<proteinExistence type="predicted"/>
<reference evidence="2 3" key="1">
    <citation type="journal article" date="2019" name="Environ. Microbiol.">
        <title>Species interactions and distinct microbial communities in high Arctic permafrost affected cryosols are associated with the CH4 and CO2 gas fluxes.</title>
        <authorList>
            <person name="Altshuler I."/>
            <person name="Hamel J."/>
            <person name="Turney S."/>
            <person name="Magnuson E."/>
            <person name="Levesque R."/>
            <person name="Greer C."/>
            <person name="Whyte L.G."/>
        </authorList>
    </citation>
    <scope>NUCLEOTIDE SEQUENCE [LARGE SCALE GENOMIC DNA]</scope>
    <source>
        <strain evidence="2 3">S9.3A</strain>
    </source>
</reference>
<comment type="caution">
    <text evidence="2">The sequence shown here is derived from an EMBL/GenBank/DDBJ whole genome shotgun (WGS) entry which is preliminary data.</text>
</comment>
<keyword evidence="2" id="KW-0808">Transferase</keyword>
<name>A0A502D4X7_9MICO</name>
<dbReference type="Pfam" id="PF13673">
    <property type="entry name" value="Acetyltransf_10"/>
    <property type="match status" value="1"/>
</dbReference>
<keyword evidence="3" id="KW-1185">Reference proteome</keyword>
<evidence type="ECO:0000259" key="1">
    <source>
        <dbReference type="PROSITE" id="PS51186"/>
    </source>
</evidence>
<dbReference type="InterPro" id="IPR000182">
    <property type="entry name" value="GNAT_dom"/>
</dbReference>
<evidence type="ECO:0000313" key="3">
    <source>
        <dbReference type="Proteomes" id="UP000317722"/>
    </source>
</evidence>
<dbReference type="SUPFAM" id="SSF55729">
    <property type="entry name" value="Acyl-CoA N-acyltransferases (Nat)"/>
    <property type="match status" value="1"/>
</dbReference>
<dbReference type="PROSITE" id="PS51186">
    <property type="entry name" value="GNAT"/>
    <property type="match status" value="1"/>
</dbReference>
<dbReference type="AlphaFoldDB" id="A0A502D4X7"/>
<dbReference type="OrthoDB" id="9796171at2"/>
<organism evidence="2 3">
    <name type="scientific">Pedococcus bigeumensis</name>
    <dbReference type="NCBI Taxonomy" id="433644"/>
    <lineage>
        <taxon>Bacteria</taxon>
        <taxon>Bacillati</taxon>
        <taxon>Actinomycetota</taxon>
        <taxon>Actinomycetes</taxon>
        <taxon>Micrococcales</taxon>
        <taxon>Intrasporangiaceae</taxon>
        <taxon>Pedococcus</taxon>
    </lineage>
</organism>
<dbReference type="InterPro" id="IPR016181">
    <property type="entry name" value="Acyl_CoA_acyltransferase"/>
</dbReference>
<dbReference type="GO" id="GO:0016747">
    <property type="term" value="F:acyltransferase activity, transferring groups other than amino-acyl groups"/>
    <property type="evidence" value="ECO:0007669"/>
    <property type="project" value="InterPro"/>
</dbReference>
<gene>
    <name evidence="2" type="ORF">EAH86_03485</name>
</gene>
<sequence>MPVRSAGFDELSSHTAYRLWALRSEVFVVEQAAAYLDLDGRDVEAGTRHLWVEADGLPVATLRVLDDGDVWRIGRVATASAQRGRGLAAGLVRAALAECVGRPVVLDAQSYLTDWYAGFGFVVHGAEYVDEDGIPHTPMRLDIVAAPEVRQATDF</sequence>
<dbReference type="Gene3D" id="3.40.630.30">
    <property type="match status" value="1"/>
</dbReference>
<evidence type="ECO:0000313" key="2">
    <source>
        <dbReference type="EMBL" id="TPG19882.1"/>
    </source>
</evidence>
<dbReference type="EMBL" id="RCZM01000001">
    <property type="protein sequence ID" value="TPG19882.1"/>
    <property type="molecule type" value="Genomic_DNA"/>
</dbReference>